<dbReference type="GO" id="GO:0050511">
    <property type="term" value="F:undecaprenyldiphospho-muramoylpentapeptide beta-N-acetylglucosaminyltransferase activity"/>
    <property type="evidence" value="ECO:0007669"/>
    <property type="project" value="InterPro"/>
</dbReference>
<dbReference type="CDD" id="cd03785">
    <property type="entry name" value="GT28_MurG"/>
    <property type="match status" value="1"/>
</dbReference>
<dbReference type="Pfam" id="PF03033">
    <property type="entry name" value="Glyco_transf_28"/>
    <property type="match status" value="1"/>
</dbReference>
<gene>
    <name evidence="12" type="ORF">UFOPK2254_00246</name>
</gene>
<evidence type="ECO:0000256" key="3">
    <source>
        <dbReference type="ARBA" id="ARBA00022676"/>
    </source>
</evidence>
<evidence type="ECO:0000256" key="5">
    <source>
        <dbReference type="ARBA" id="ARBA00022960"/>
    </source>
</evidence>
<evidence type="ECO:0000313" key="12">
    <source>
        <dbReference type="EMBL" id="CAB4652575.1"/>
    </source>
</evidence>
<evidence type="ECO:0000256" key="6">
    <source>
        <dbReference type="ARBA" id="ARBA00022984"/>
    </source>
</evidence>
<keyword evidence="6" id="KW-0573">Peptidoglycan synthesis</keyword>
<keyword evidence="8" id="KW-0131">Cell cycle</keyword>
<proteinExistence type="inferred from homology"/>
<evidence type="ECO:0000256" key="2">
    <source>
        <dbReference type="ARBA" id="ARBA00022618"/>
    </source>
</evidence>
<organism evidence="12">
    <name type="scientific">freshwater metagenome</name>
    <dbReference type="NCBI Taxonomy" id="449393"/>
    <lineage>
        <taxon>unclassified sequences</taxon>
        <taxon>metagenomes</taxon>
        <taxon>ecological metagenomes</taxon>
    </lineage>
</organism>
<keyword evidence="9" id="KW-0961">Cell wall biogenesis/degradation</keyword>
<keyword evidence="4" id="KW-0808">Transferase</keyword>
<dbReference type="InterPro" id="IPR007235">
    <property type="entry name" value="Glyco_trans_28_C"/>
</dbReference>
<evidence type="ECO:0000256" key="9">
    <source>
        <dbReference type="ARBA" id="ARBA00023316"/>
    </source>
</evidence>
<dbReference type="InterPro" id="IPR004276">
    <property type="entry name" value="GlycoTrans_28_N"/>
</dbReference>
<dbReference type="GO" id="GO:0009252">
    <property type="term" value="P:peptidoglycan biosynthetic process"/>
    <property type="evidence" value="ECO:0007669"/>
    <property type="project" value="UniProtKB-KW"/>
</dbReference>
<protein>
    <submittedName>
        <fullName evidence="12">Unannotated protein</fullName>
    </submittedName>
</protein>
<keyword evidence="1" id="KW-1003">Cell membrane</keyword>
<feature type="domain" description="Glycosyltransferase family 28 N-terminal" evidence="10">
    <location>
        <begin position="6"/>
        <end position="139"/>
    </location>
</feature>
<keyword evidence="7" id="KW-0472">Membrane</keyword>
<dbReference type="GO" id="GO:0008360">
    <property type="term" value="P:regulation of cell shape"/>
    <property type="evidence" value="ECO:0007669"/>
    <property type="project" value="UniProtKB-KW"/>
</dbReference>
<feature type="domain" description="Glycosyl transferase family 28 C-terminal" evidence="11">
    <location>
        <begin position="198"/>
        <end position="339"/>
    </location>
</feature>
<keyword evidence="3" id="KW-0328">Glycosyltransferase</keyword>
<evidence type="ECO:0000256" key="8">
    <source>
        <dbReference type="ARBA" id="ARBA00023306"/>
    </source>
</evidence>
<name>A0A6J6KWX9_9ZZZZ</name>
<dbReference type="GO" id="GO:0005975">
    <property type="term" value="P:carbohydrate metabolic process"/>
    <property type="evidence" value="ECO:0007669"/>
    <property type="project" value="InterPro"/>
</dbReference>
<dbReference type="Gene3D" id="3.40.50.2000">
    <property type="entry name" value="Glycogen Phosphorylase B"/>
    <property type="match status" value="2"/>
</dbReference>
<dbReference type="PANTHER" id="PTHR21015">
    <property type="entry name" value="UDP-N-ACETYLGLUCOSAMINE--N-ACETYLMURAMYL-(PENTAPEPTIDE) PYROPHOSPHORYL-UNDECAPRENOL N-ACETYLGLUCOSAMINE TRANSFERASE 1"/>
    <property type="match status" value="1"/>
</dbReference>
<accession>A0A6J6KWX9</accession>
<dbReference type="Pfam" id="PF04101">
    <property type="entry name" value="Glyco_tran_28_C"/>
    <property type="match status" value="1"/>
</dbReference>
<dbReference type="GO" id="GO:0051301">
    <property type="term" value="P:cell division"/>
    <property type="evidence" value="ECO:0007669"/>
    <property type="project" value="UniProtKB-KW"/>
</dbReference>
<evidence type="ECO:0000259" key="11">
    <source>
        <dbReference type="Pfam" id="PF04101"/>
    </source>
</evidence>
<dbReference type="PANTHER" id="PTHR21015:SF22">
    <property type="entry name" value="GLYCOSYLTRANSFERASE"/>
    <property type="match status" value="1"/>
</dbReference>
<keyword evidence="2" id="KW-0132">Cell division</keyword>
<dbReference type="GO" id="GO:0071555">
    <property type="term" value="P:cell wall organization"/>
    <property type="evidence" value="ECO:0007669"/>
    <property type="project" value="UniProtKB-KW"/>
</dbReference>
<dbReference type="InterPro" id="IPR006009">
    <property type="entry name" value="GlcNAc_MurG"/>
</dbReference>
<dbReference type="SUPFAM" id="SSF53756">
    <property type="entry name" value="UDP-Glycosyltransferase/glycogen phosphorylase"/>
    <property type="match status" value="1"/>
</dbReference>
<keyword evidence="5" id="KW-0133">Cell shape</keyword>
<dbReference type="EMBL" id="CAEZWO010000014">
    <property type="protein sequence ID" value="CAB4652575.1"/>
    <property type="molecule type" value="Genomic_DNA"/>
</dbReference>
<evidence type="ECO:0000256" key="7">
    <source>
        <dbReference type="ARBA" id="ARBA00023136"/>
    </source>
</evidence>
<evidence type="ECO:0000256" key="4">
    <source>
        <dbReference type="ARBA" id="ARBA00022679"/>
    </source>
</evidence>
<reference evidence="12" key="1">
    <citation type="submission" date="2020-05" db="EMBL/GenBank/DDBJ databases">
        <authorList>
            <person name="Chiriac C."/>
            <person name="Salcher M."/>
            <person name="Ghai R."/>
            <person name="Kavagutti S V."/>
        </authorList>
    </citation>
    <scope>NUCLEOTIDE SEQUENCE</scope>
</reference>
<dbReference type="HAMAP" id="MF_00033">
    <property type="entry name" value="MurG"/>
    <property type="match status" value="1"/>
</dbReference>
<evidence type="ECO:0000259" key="10">
    <source>
        <dbReference type="Pfam" id="PF03033"/>
    </source>
</evidence>
<dbReference type="AlphaFoldDB" id="A0A6J6KWX9"/>
<sequence>MKNLRIVLAGGGTAGHIEPALAVAGEWLVLHPSDECVFLGTAQGLENTLVPSAGFELAVIPKVVMPRSFSFDLLAFPWQFFASVVAARKVIRKADLLVGFGGYVCASAYVAARLEHVPIVIHEANAKVGWANQLGSLFTKFLAVAYPVHKGRFNEALITGIPLRRDIQNCVESAQSDWTLARNRAKNELGWPLDKPAIAVVGGSQGSASLNKVIAQCVVPLTARGIHILHSVGAKNEIPLSSGGYEAVPYITNMAQVYLAADLIIARSGAVTVAEIGALGQMALFIPLPIGNGEQFKNASELVDAGRAIVLEQSFFTPEWFLENIDSLLEKSKMLPPSTIDKDLHAASKIAALMEHAISSAGEMA</sequence>
<evidence type="ECO:0000256" key="1">
    <source>
        <dbReference type="ARBA" id="ARBA00022475"/>
    </source>
</evidence>